<organism evidence="2 3">
    <name type="scientific">Pleurodeles waltl</name>
    <name type="common">Iberian ribbed newt</name>
    <dbReference type="NCBI Taxonomy" id="8319"/>
    <lineage>
        <taxon>Eukaryota</taxon>
        <taxon>Metazoa</taxon>
        <taxon>Chordata</taxon>
        <taxon>Craniata</taxon>
        <taxon>Vertebrata</taxon>
        <taxon>Euteleostomi</taxon>
        <taxon>Amphibia</taxon>
        <taxon>Batrachia</taxon>
        <taxon>Caudata</taxon>
        <taxon>Salamandroidea</taxon>
        <taxon>Salamandridae</taxon>
        <taxon>Pleurodelinae</taxon>
        <taxon>Pleurodeles</taxon>
    </lineage>
</organism>
<keyword evidence="3" id="KW-1185">Reference proteome</keyword>
<comment type="caution">
    <text evidence="2">The sequence shown here is derived from an EMBL/GenBank/DDBJ whole genome shotgun (WGS) entry which is preliminary data.</text>
</comment>
<feature type="region of interest" description="Disordered" evidence="1">
    <location>
        <begin position="1"/>
        <end position="52"/>
    </location>
</feature>
<dbReference type="AlphaFoldDB" id="A0AAV7LMR2"/>
<protein>
    <submittedName>
        <fullName evidence="2">Uncharacterized protein</fullName>
    </submittedName>
</protein>
<feature type="non-terminal residue" evidence="2">
    <location>
        <position position="1"/>
    </location>
</feature>
<evidence type="ECO:0000313" key="3">
    <source>
        <dbReference type="Proteomes" id="UP001066276"/>
    </source>
</evidence>
<gene>
    <name evidence="2" type="ORF">NDU88_004861</name>
</gene>
<feature type="non-terminal residue" evidence="2">
    <location>
        <position position="52"/>
    </location>
</feature>
<sequence>AADLKAPQRRRRQQLTWPQPYWPISRLKEPAQRRIQQDQRPLRTQRTDLHLK</sequence>
<dbReference type="EMBL" id="JANPWB010000015">
    <property type="protein sequence ID" value="KAJ1091744.1"/>
    <property type="molecule type" value="Genomic_DNA"/>
</dbReference>
<dbReference type="Proteomes" id="UP001066276">
    <property type="component" value="Chromosome 11"/>
</dbReference>
<evidence type="ECO:0000313" key="2">
    <source>
        <dbReference type="EMBL" id="KAJ1091744.1"/>
    </source>
</evidence>
<accession>A0AAV7LMR2</accession>
<name>A0AAV7LMR2_PLEWA</name>
<evidence type="ECO:0000256" key="1">
    <source>
        <dbReference type="SAM" id="MobiDB-lite"/>
    </source>
</evidence>
<feature type="compositionally biased region" description="Basic and acidic residues" evidence="1">
    <location>
        <begin position="26"/>
        <end position="52"/>
    </location>
</feature>
<reference evidence="2" key="1">
    <citation type="journal article" date="2022" name="bioRxiv">
        <title>Sequencing and chromosome-scale assembly of the giantPleurodeles waltlgenome.</title>
        <authorList>
            <person name="Brown T."/>
            <person name="Elewa A."/>
            <person name="Iarovenko S."/>
            <person name="Subramanian E."/>
            <person name="Araus A.J."/>
            <person name="Petzold A."/>
            <person name="Susuki M."/>
            <person name="Suzuki K.-i.T."/>
            <person name="Hayashi T."/>
            <person name="Toyoda A."/>
            <person name="Oliveira C."/>
            <person name="Osipova E."/>
            <person name="Leigh N.D."/>
            <person name="Simon A."/>
            <person name="Yun M.H."/>
        </authorList>
    </citation>
    <scope>NUCLEOTIDE SEQUENCE</scope>
    <source>
        <strain evidence="2">20211129_DDA</strain>
        <tissue evidence="2">Liver</tissue>
    </source>
</reference>
<proteinExistence type="predicted"/>